<dbReference type="PANTHER" id="PTHR35201">
    <property type="entry name" value="TERPENE SYNTHASE"/>
    <property type="match status" value="1"/>
</dbReference>
<dbReference type="SFLD" id="SFLDS00005">
    <property type="entry name" value="Isoprenoid_Synthase_Type_I"/>
    <property type="match status" value="1"/>
</dbReference>
<evidence type="ECO:0000256" key="1">
    <source>
        <dbReference type="ARBA" id="ARBA00001946"/>
    </source>
</evidence>
<keyword evidence="6" id="KW-1185">Reference proteome</keyword>
<evidence type="ECO:0000256" key="2">
    <source>
        <dbReference type="ARBA" id="ARBA00006333"/>
    </source>
</evidence>
<dbReference type="EMBL" id="KZ680220">
    <property type="protein sequence ID" value="PTB63036.1"/>
    <property type="molecule type" value="Genomic_DNA"/>
</dbReference>
<dbReference type="Gene3D" id="1.10.600.10">
    <property type="entry name" value="Farnesyl Diphosphate Synthase"/>
    <property type="match status" value="1"/>
</dbReference>
<evidence type="ECO:0000256" key="3">
    <source>
        <dbReference type="ARBA" id="ARBA00022842"/>
    </source>
</evidence>
<dbReference type="GO" id="GO:0046872">
    <property type="term" value="F:metal ion binding"/>
    <property type="evidence" value="ECO:0007669"/>
    <property type="project" value="UniProtKB-KW"/>
</dbReference>
<keyword evidence="4" id="KW-0479">Metal-binding</keyword>
<reference evidence="6" key="1">
    <citation type="submission" date="2016-07" db="EMBL/GenBank/DDBJ databases">
        <title>Multiple horizontal gene transfer events from other fungi enriched the ability of initially mycotrophic Trichoderma (Ascomycota) to feed on dead plant biomass.</title>
        <authorList>
            <consortium name="DOE Joint Genome Institute"/>
            <person name="Atanasova L."/>
            <person name="Chenthamara K."/>
            <person name="Zhang J."/>
            <person name="Grujic M."/>
            <person name="Henrissat B."/>
            <person name="Kuo A."/>
            <person name="Aerts A."/>
            <person name="Salamov A."/>
            <person name="Lipzen A."/>
            <person name="Labutti K."/>
            <person name="Barry K."/>
            <person name="Miao Y."/>
            <person name="Rahimi M.J."/>
            <person name="Shen Q."/>
            <person name="Grigoriev I.V."/>
            <person name="Kubicek C.P."/>
            <person name="Druzhinina I.S."/>
        </authorList>
    </citation>
    <scope>NUCLEOTIDE SEQUENCE [LARGE SCALE GENOMIC DNA]</scope>
    <source>
        <strain evidence="6">TUCIM 6016</strain>
    </source>
</reference>
<dbReference type="PANTHER" id="PTHR35201:SF4">
    <property type="entry name" value="BETA-PINACENE SYNTHASE-RELATED"/>
    <property type="match status" value="1"/>
</dbReference>
<accession>A0A2T4B137</accession>
<dbReference type="EC" id="4.2.3.-" evidence="4"/>
<dbReference type="Proteomes" id="UP000241546">
    <property type="component" value="Unassembled WGS sequence"/>
</dbReference>
<dbReference type="GO" id="GO:0010333">
    <property type="term" value="F:terpene synthase activity"/>
    <property type="evidence" value="ECO:0007669"/>
    <property type="project" value="InterPro"/>
</dbReference>
<evidence type="ECO:0000256" key="4">
    <source>
        <dbReference type="RuleBase" id="RU366034"/>
    </source>
</evidence>
<dbReference type="InterPro" id="IPR034686">
    <property type="entry name" value="Terpene_cyclase-like_2"/>
</dbReference>
<gene>
    <name evidence="5" type="ORF">BBK36DRAFT_1182642</name>
</gene>
<comment type="cofactor">
    <cofactor evidence="1 4">
        <name>Mg(2+)</name>
        <dbReference type="ChEBI" id="CHEBI:18420"/>
    </cofactor>
</comment>
<dbReference type="Pfam" id="PF19086">
    <property type="entry name" value="Terpene_syn_C_2"/>
    <property type="match status" value="1"/>
</dbReference>
<dbReference type="InterPro" id="IPR008949">
    <property type="entry name" value="Isoprenoid_synthase_dom_sf"/>
</dbReference>
<organism evidence="5 6">
    <name type="scientific">Trichoderma citrinoviride</name>
    <dbReference type="NCBI Taxonomy" id="58853"/>
    <lineage>
        <taxon>Eukaryota</taxon>
        <taxon>Fungi</taxon>
        <taxon>Dikarya</taxon>
        <taxon>Ascomycota</taxon>
        <taxon>Pezizomycotina</taxon>
        <taxon>Sordariomycetes</taxon>
        <taxon>Hypocreomycetidae</taxon>
        <taxon>Hypocreales</taxon>
        <taxon>Hypocreaceae</taxon>
        <taxon>Trichoderma</taxon>
    </lineage>
</organism>
<proteinExistence type="inferred from homology"/>
<dbReference type="GO" id="GO:0008299">
    <property type="term" value="P:isoprenoid biosynthetic process"/>
    <property type="evidence" value="ECO:0007669"/>
    <property type="project" value="UniProtKB-ARBA"/>
</dbReference>
<sequence length="395" mass="44522">MAPGRYALRANELASMLSGSTLTIPNLKVPLANFARGQSKYTAEIRRWVDRLVEENIQDRRKCIGVKRCDFGYLAACCFPDSDWEQLKAAAAFLVWIFTWDDIIDHGEDNSGIISNGERARVFCQQSLDYIRHKLELDDSLEVAAGQPAPSMSMFDETAGPLMEANWSHSLCFPINRTILWQFLTATITAQTRRLYNEIEHYVKCCLIEHLQQEDDSIPTQEEFTNMRFGTSGITPGIAICEFTRDISLPDEIVDSAPMKVIWREITRLCMMINDIYSCQKELRSGVIQNIIPVIAYSSGTDDMATVTDEFMDIFQTSVNTFEESFQTLKALASPDPQLSEDIQKYVQNCQTITTGLLEWMLRSERYGVGKHLQADGSALVPLVYDSGKLAAGKA</sequence>
<dbReference type="SFLD" id="SFLDG01020">
    <property type="entry name" value="Terpene_Cyclase_Like_2"/>
    <property type="match status" value="1"/>
</dbReference>
<evidence type="ECO:0000313" key="5">
    <source>
        <dbReference type="EMBL" id="PTB63036.1"/>
    </source>
</evidence>
<comment type="similarity">
    <text evidence="2 4">Belongs to the terpene synthase family.</text>
</comment>
<dbReference type="OrthoDB" id="2861623at2759"/>
<dbReference type="GeneID" id="36604436"/>
<keyword evidence="3 4" id="KW-0460">Magnesium</keyword>
<dbReference type="AlphaFoldDB" id="A0A2T4B137"/>
<name>A0A2T4B137_9HYPO</name>
<dbReference type="SUPFAM" id="SSF48576">
    <property type="entry name" value="Terpenoid synthases"/>
    <property type="match status" value="1"/>
</dbReference>
<dbReference type="RefSeq" id="XP_024746356.1">
    <property type="nucleotide sequence ID" value="XM_024896318.1"/>
</dbReference>
<evidence type="ECO:0000313" key="6">
    <source>
        <dbReference type="Proteomes" id="UP000241546"/>
    </source>
</evidence>
<protein>
    <recommendedName>
        <fullName evidence="4">Terpene synthase</fullName>
        <ecNumber evidence="4">4.2.3.-</ecNumber>
    </recommendedName>
</protein>
<keyword evidence="4" id="KW-0456">Lyase</keyword>